<dbReference type="SUPFAM" id="SSF46689">
    <property type="entry name" value="Homeodomain-like"/>
    <property type="match status" value="1"/>
</dbReference>
<dbReference type="RefSeq" id="WP_073259128.1">
    <property type="nucleotide sequence ID" value="NZ_FRCS01000005.1"/>
</dbReference>
<gene>
    <name evidence="4" type="ORF">SAMN05443668_105601</name>
</gene>
<keyword evidence="5" id="KW-1185">Reference proteome</keyword>
<name>A0A1M7QYC0_9ACTN</name>
<evidence type="ECO:0000313" key="5">
    <source>
        <dbReference type="Proteomes" id="UP000184440"/>
    </source>
</evidence>
<evidence type="ECO:0000259" key="3">
    <source>
        <dbReference type="PROSITE" id="PS50977"/>
    </source>
</evidence>
<dbReference type="PROSITE" id="PS50977">
    <property type="entry name" value="HTH_TETR_2"/>
    <property type="match status" value="1"/>
</dbReference>
<dbReference type="Gene3D" id="1.10.357.10">
    <property type="entry name" value="Tetracycline Repressor, domain 2"/>
    <property type="match status" value="1"/>
</dbReference>
<protein>
    <submittedName>
        <fullName evidence="4">Transcriptional regulator, TetR family</fullName>
    </submittedName>
</protein>
<sequence length="186" mass="20228">MSDPTSERQRLLSLVADHILASGVSGLTLRGVSRAVGSNNRMLLYYFESKEQLIAAGLAEVHVRFPRLRHALDGLHGTAPLPDRLHEAWRDIAAPENVPFLRLFFEVFGLAAHDPDRYRAFLDTVGTDAVTRVAAAFEADGAAPDVAQRLGTEVVALWRGLQFALLSGAAPEALDAVHRAAVARLR</sequence>
<dbReference type="Proteomes" id="UP000184440">
    <property type="component" value="Unassembled WGS sequence"/>
</dbReference>
<feature type="DNA-binding region" description="H-T-H motif" evidence="2">
    <location>
        <begin position="28"/>
        <end position="47"/>
    </location>
</feature>
<reference evidence="4 5" key="1">
    <citation type="submission" date="2016-11" db="EMBL/GenBank/DDBJ databases">
        <authorList>
            <person name="Jaros S."/>
            <person name="Januszkiewicz K."/>
            <person name="Wedrychowicz H."/>
        </authorList>
    </citation>
    <scope>NUCLEOTIDE SEQUENCE [LARGE SCALE GENOMIC DNA]</scope>
    <source>
        <strain evidence="4 5">DSM 46144</strain>
    </source>
</reference>
<dbReference type="GO" id="GO:0003677">
    <property type="term" value="F:DNA binding"/>
    <property type="evidence" value="ECO:0007669"/>
    <property type="project" value="UniProtKB-UniRule"/>
</dbReference>
<feature type="domain" description="HTH tetR-type" evidence="3">
    <location>
        <begin position="5"/>
        <end position="65"/>
    </location>
</feature>
<organism evidence="4 5">
    <name type="scientific">Cryptosporangium aurantiacum</name>
    <dbReference type="NCBI Taxonomy" id="134849"/>
    <lineage>
        <taxon>Bacteria</taxon>
        <taxon>Bacillati</taxon>
        <taxon>Actinomycetota</taxon>
        <taxon>Actinomycetes</taxon>
        <taxon>Cryptosporangiales</taxon>
        <taxon>Cryptosporangiaceae</taxon>
        <taxon>Cryptosporangium</taxon>
    </lineage>
</organism>
<evidence type="ECO:0000313" key="4">
    <source>
        <dbReference type="EMBL" id="SHN36994.1"/>
    </source>
</evidence>
<dbReference type="EMBL" id="FRCS01000005">
    <property type="protein sequence ID" value="SHN36994.1"/>
    <property type="molecule type" value="Genomic_DNA"/>
</dbReference>
<dbReference type="STRING" id="134849.SAMN05443668_105601"/>
<evidence type="ECO:0000256" key="1">
    <source>
        <dbReference type="ARBA" id="ARBA00023125"/>
    </source>
</evidence>
<dbReference type="OrthoDB" id="5177743at2"/>
<proteinExistence type="predicted"/>
<keyword evidence="1 2" id="KW-0238">DNA-binding</keyword>
<dbReference type="AlphaFoldDB" id="A0A1M7QYC0"/>
<dbReference type="InterPro" id="IPR009057">
    <property type="entry name" value="Homeodomain-like_sf"/>
</dbReference>
<accession>A0A1M7QYC0</accession>
<dbReference type="InterPro" id="IPR001647">
    <property type="entry name" value="HTH_TetR"/>
</dbReference>
<evidence type="ECO:0000256" key="2">
    <source>
        <dbReference type="PROSITE-ProRule" id="PRU00335"/>
    </source>
</evidence>